<sequence>MTIELCYKPIAGRSRYEDLIKRRCYKPAGHTGKCEEFPYLAHLKQVAPRVEAKIKRDATKTTGAAWKSDDAGPNRIDRWVMLLPDDELHSRFGINIAAMKPQVQAKLREKAATYEDCMEVAAKLALNVYQMRNAPPAPPEILQYLEARFDAFRPNSTRCIVCRDHLDFKLFENAQRGRAHIETAHANPRMHNPDNVGFAHRECNIAQGSLSLQDFYDWIRSIVARVDAHLS</sequence>
<dbReference type="EMBL" id="SRKY01000009">
    <property type="protein sequence ID" value="THH34225.1"/>
    <property type="molecule type" value="Genomic_DNA"/>
</dbReference>
<comment type="caution">
    <text evidence="1">The sequence shown here is derived from an EMBL/GenBank/DDBJ whole genome shotgun (WGS) entry which is preliminary data.</text>
</comment>
<protein>
    <submittedName>
        <fullName evidence="1">Uncharacterized protein</fullName>
    </submittedName>
</protein>
<organism evidence="1 2">
    <name type="scientific">Aliishimia ponticola</name>
    <dbReference type="NCBI Taxonomy" id="2499833"/>
    <lineage>
        <taxon>Bacteria</taxon>
        <taxon>Pseudomonadati</taxon>
        <taxon>Pseudomonadota</taxon>
        <taxon>Alphaproteobacteria</taxon>
        <taxon>Rhodobacterales</taxon>
        <taxon>Paracoccaceae</taxon>
        <taxon>Aliishimia</taxon>
    </lineage>
</organism>
<accession>A0A4S4N6V7</accession>
<evidence type="ECO:0000313" key="2">
    <source>
        <dbReference type="Proteomes" id="UP000306602"/>
    </source>
</evidence>
<dbReference type="Proteomes" id="UP000306602">
    <property type="component" value="Unassembled WGS sequence"/>
</dbReference>
<dbReference type="InterPro" id="IPR048434">
    <property type="entry name" value="DraIII-like"/>
</dbReference>
<dbReference type="OrthoDB" id="9553351at2"/>
<gene>
    <name evidence="1" type="ORF">E4Z66_19375</name>
</gene>
<proteinExistence type="predicted"/>
<keyword evidence="2" id="KW-1185">Reference proteome</keyword>
<dbReference type="RefSeq" id="WP_136464740.1">
    <property type="nucleotide sequence ID" value="NZ_SRKY01000009.1"/>
</dbReference>
<dbReference type="Pfam" id="PF21586">
    <property type="entry name" value="DraIII"/>
    <property type="match status" value="1"/>
</dbReference>
<reference evidence="1 2" key="1">
    <citation type="submission" date="2019-04" db="EMBL/GenBank/DDBJ databases">
        <title>Shimia ponticola sp. nov., isolated from seawater.</title>
        <authorList>
            <person name="Kim Y.-O."/>
            <person name="Yoon J.-H."/>
        </authorList>
    </citation>
    <scope>NUCLEOTIDE SEQUENCE [LARGE SCALE GENOMIC DNA]</scope>
    <source>
        <strain evidence="1 2">MYP11</strain>
    </source>
</reference>
<name>A0A4S4N6V7_9RHOB</name>
<evidence type="ECO:0000313" key="1">
    <source>
        <dbReference type="EMBL" id="THH34225.1"/>
    </source>
</evidence>
<dbReference type="AlphaFoldDB" id="A0A4S4N6V7"/>